<evidence type="ECO:0000256" key="5">
    <source>
        <dbReference type="ARBA" id="ARBA00022729"/>
    </source>
</evidence>
<name>A0A6P7HLD6_9TELE</name>
<dbReference type="GO" id="GO:0004867">
    <property type="term" value="F:serine-type endopeptidase inhibitor activity"/>
    <property type="evidence" value="ECO:0007669"/>
    <property type="project" value="UniProtKB-KW"/>
</dbReference>
<evidence type="ECO:0000313" key="13">
    <source>
        <dbReference type="RefSeq" id="XP_028256445.1"/>
    </source>
</evidence>
<evidence type="ECO:0000256" key="4">
    <source>
        <dbReference type="ARBA" id="ARBA00022690"/>
    </source>
</evidence>
<dbReference type="Gene3D" id="3.40.50.410">
    <property type="entry name" value="von Willebrand factor, type A domain"/>
    <property type="match status" value="1"/>
</dbReference>
<feature type="signal peptide" evidence="9">
    <location>
        <begin position="1"/>
        <end position="24"/>
    </location>
</feature>
<evidence type="ECO:0000259" key="11">
    <source>
        <dbReference type="PROSITE" id="PS51468"/>
    </source>
</evidence>
<sequence>MENNFEMLLLSLLLLLCSSPGVLGQLEKESQLEEDVDSDLADFDLDIAPRRVPRQVKTILTKETKPHIQELSIKTTIISRYAFTAVYCAMLNRHSAAAEGVFQFQIPADAYISNFTMIVGGRVYQSEVTPKEKRVKQEKGKPKNKESGDASPEPEVEVFRMAVNIPGRNRAVFLLTYEELLQRRLGRYEHVTSLRPLQLVSRLILDVTIVDHSPIMDLEVLPLRNSKSSSAASSPAAPNAHKIPAKPELPLTTVIKKENNVCRITFSPNIVQQAKITTNGILGDFVIRYDVQRDMGIGDIQVLNGHFVHYFAPKDLPAVPKNVVFVIDTSASMLGTKIKQTKDALFTILRDLRPGDRFNFISFSNKIKVWQPNHLVAVTPLTIRDAKKFIFMLMPTGGTNIDDAIQTGSSLLRNHLLGPDTTQNSVSLIIFLTDGRPTVGEIQSPAILGNTRSAVQEKFCIFTIGIGNDVDYRLLERMALENCGMMRRIHEDADASAMLKGFYDEIGTPLLSDIRINYTEDSVQYVTQHLFTNYFNGSEIVIAGKLTNQSADSLHVQVTASNNDRSIILETDVPLRHRQIETEKHVKAATAAMAAGARPVGSGATQGLGLALGSIAEDFVERVWGFLSVKEGLRSRLRSQTSKEREDHIQQATNLSLTYHFLTPLTNLVVERPEVLADGTMAPAPTIMPENDEAASPANELPDEEMPQKPSKKLGSKTSSLSNTVGKAERRPAKKSITISKTSADGDPHFVVEFPLSKLTVCFNINGEPGHVLALVSDHKHSGVTVNGKLIGAPAPPGSHKQQRTYFSTITIVVDHPKRAYIEVTPKKVILDSRDRMVLPCHSTVAVDSGVLSVAIVGKSNVTVTVGGNISFVILLHQYKNPAPYQRDHLGFYIGNSKGLSQSCHGLLGQFLYEEVGLAELPAQGDMKPSTVLKVKDRSVPVVQKSRRIYSGTQSVDCWFARNNAAKLIDGQYEDYLMSHMFDTGDWPHGTNRV</sequence>
<dbReference type="OrthoDB" id="299997at2759"/>
<dbReference type="FunFam" id="3.40.50.410:FF:000013">
    <property type="entry name" value="inter-alpha-trypsin inhibitor heavy chain H2"/>
    <property type="match status" value="1"/>
</dbReference>
<dbReference type="InterPro" id="IPR010600">
    <property type="entry name" value="ITI_HC_C"/>
</dbReference>
<dbReference type="InParanoid" id="A0A6P7HLD6"/>
<dbReference type="InterPro" id="IPR050934">
    <property type="entry name" value="ITIH"/>
</dbReference>
<feature type="compositionally biased region" description="Basic and acidic residues" evidence="8">
    <location>
        <begin position="129"/>
        <end position="148"/>
    </location>
</feature>
<dbReference type="AlphaFoldDB" id="A0A6P7HLD6"/>
<dbReference type="SUPFAM" id="SSF53300">
    <property type="entry name" value="vWA-like"/>
    <property type="match status" value="1"/>
</dbReference>
<dbReference type="PROSITE" id="PS50234">
    <property type="entry name" value="VWFA"/>
    <property type="match status" value="1"/>
</dbReference>
<protein>
    <submittedName>
        <fullName evidence="13">Inter-alpha-trypsin inhibitor heavy chain H5</fullName>
    </submittedName>
</protein>
<dbReference type="InterPro" id="IPR036465">
    <property type="entry name" value="vWFA_dom_sf"/>
</dbReference>
<proteinExistence type="inferred from homology"/>
<accession>A0A6P7HLD6</accession>
<feature type="region of interest" description="Disordered" evidence="8">
    <location>
        <begin position="129"/>
        <end position="153"/>
    </location>
</feature>
<dbReference type="RefSeq" id="XP_028256445.1">
    <property type="nucleotide sequence ID" value="XM_028400644.1"/>
</dbReference>
<comment type="similarity">
    <text evidence="2">Belongs to the ITIH family.</text>
</comment>
<dbReference type="GO" id="GO:0030212">
    <property type="term" value="P:hyaluronan metabolic process"/>
    <property type="evidence" value="ECO:0007669"/>
    <property type="project" value="InterPro"/>
</dbReference>
<dbReference type="Pfam" id="PF06668">
    <property type="entry name" value="ITI_HC_C"/>
    <property type="match status" value="1"/>
</dbReference>
<feature type="region of interest" description="Disordered" evidence="8">
    <location>
        <begin position="682"/>
        <end position="734"/>
    </location>
</feature>
<evidence type="ECO:0000256" key="3">
    <source>
        <dbReference type="ARBA" id="ARBA00022525"/>
    </source>
</evidence>
<dbReference type="GO" id="GO:0005576">
    <property type="term" value="C:extracellular region"/>
    <property type="evidence" value="ECO:0007669"/>
    <property type="project" value="UniProtKB-SubCell"/>
</dbReference>
<feature type="chain" id="PRO_5027604977" evidence="9">
    <location>
        <begin position="25"/>
        <end position="994"/>
    </location>
</feature>
<organism evidence="12 13">
    <name type="scientific">Parambassis ranga</name>
    <name type="common">Indian glassy fish</name>
    <dbReference type="NCBI Taxonomy" id="210632"/>
    <lineage>
        <taxon>Eukaryota</taxon>
        <taxon>Metazoa</taxon>
        <taxon>Chordata</taxon>
        <taxon>Craniata</taxon>
        <taxon>Vertebrata</taxon>
        <taxon>Euteleostomi</taxon>
        <taxon>Actinopterygii</taxon>
        <taxon>Neopterygii</taxon>
        <taxon>Teleostei</taxon>
        <taxon>Neoteleostei</taxon>
        <taxon>Acanthomorphata</taxon>
        <taxon>Ovalentaria</taxon>
        <taxon>Ambassidae</taxon>
        <taxon>Parambassis</taxon>
    </lineage>
</organism>
<dbReference type="GeneID" id="114432568"/>
<dbReference type="InterPro" id="IPR002035">
    <property type="entry name" value="VWF_A"/>
</dbReference>
<dbReference type="Proteomes" id="UP000515145">
    <property type="component" value="Chromosome 2"/>
</dbReference>
<evidence type="ECO:0000256" key="7">
    <source>
        <dbReference type="ARBA" id="ARBA00023180"/>
    </source>
</evidence>
<dbReference type="Pfam" id="PF00092">
    <property type="entry name" value="VWA"/>
    <property type="match status" value="1"/>
</dbReference>
<dbReference type="SMART" id="SM00327">
    <property type="entry name" value="VWA"/>
    <property type="match status" value="1"/>
</dbReference>
<evidence type="ECO:0000256" key="9">
    <source>
        <dbReference type="SAM" id="SignalP"/>
    </source>
</evidence>
<evidence type="ECO:0000259" key="10">
    <source>
        <dbReference type="PROSITE" id="PS50234"/>
    </source>
</evidence>
<gene>
    <name evidence="13" type="primary">itih5</name>
</gene>
<dbReference type="InterPro" id="IPR013694">
    <property type="entry name" value="VIT"/>
</dbReference>
<dbReference type="CTD" id="80760"/>
<reference evidence="13" key="1">
    <citation type="submission" date="2025-08" db="UniProtKB">
        <authorList>
            <consortium name="RefSeq"/>
        </authorList>
    </citation>
    <scope>IDENTIFICATION</scope>
</reference>
<comment type="subcellular location">
    <subcellularLocation>
        <location evidence="1">Secreted</location>
    </subcellularLocation>
</comment>
<evidence type="ECO:0000256" key="1">
    <source>
        <dbReference type="ARBA" id="ARBA00004613"/>
    </source>
</evidence>
<dbReference type="PANTHER" id="PTHR10338:SF62">
    <property type="entry name" value="INTER-ALPHA-TRYPSIN INHIBITOR HEAVY CHAIN H5"/>
    <property type="match status" value="1"/>
</dbReference>
<keyword evidence="7" id="KW-0325">Glycoprotein</keyword>
<evidence type="ECO:0000256" key="6">
    <source>
        <dbReference type="ARBA" id="ARBA00022900"/>
    </source>
</evidence>
<evidence type="ECO:0000313" key="12">
    <source>
        <dbReference type="Proteomes" id="UP000515145"/>
    </source>
</evidence>
<evidence type="ECO:0000256" key="2">
    <source>
        <dbReference type="ARBA" id="ARBA00010158"/>
    </source>
</evidence>
<keyword evidence="12" id="KW-1185">Reference proteome</keyword>
<keyword evidence="3" id="KW-0964">Secreted</keyword>
<keyword evidence="4" id="KW-0646">Protease inhibitor</keyword>
<feature type="domain" description="VIT" evidence="11">
    <location>
        <begin position="52"/>
        <end position="179"/>
    </location>
</feature>
<keyword evidence="6" id="KW-0722">Serine protease inhibitor</keyword>
<evidence type="ECO:0000256" key="8">
    <source>
        <dbReference type="SAM" id="MobiDB-lite"/>
    </source>
</evidence>
<dbReference type="PROSITE" id="PS51468">
    <property type="entry name" value="VIT"/>
    <property type="match status" value="1"/>
</dbReference>
<keyword evidence="5 9" id="KW-0732">Signal</keyword>
<feature type="domain" description="VWFA" evidence="10">
    <location>
        <begin position="322"/>
        <end position="506"/>
    </location>
</feature>
<dbReference type="Pfam" id="PF08487">
    <property type="entry name" value="VIT"/>
    <property type="match status" value="1"/>
</dbReference>
<dbReference type="PANTHER" id="PTHR10338">
    <property type="entry name" value="INTER-ALPHA-TRYPSIN INHIBITOR HEAVY CHAIN FAMILY MEMBER"/>
    <property type="match status" value="1"/>
</dbReference>
<dbReference type="SMART" id="SM00609">
    <property type="entry name" value="VIT"/>
    <property type="match status" value="1"/>
</dbReference>